<name>A0ABM5QLW7_9CORY</name>
<evidence type="ECO:0008006" key="4">
    <source>
        <dbReference type="Google" id="ProtNLM"/>
    </source>
</evidence>
<dbReference type="InterPro" id="IPR011047">
    <property type="entry name" value="Quinoprotein_ADH-like_sf"/>
</dbReference>
<reference evidence="2 3" key="1">
    <citation type="submission" date="2014-07" db="EMBL/GenBank/DDBJ databases">
        <title>Complete genome sequence of Corynebacterium atypicum DSM 44849: identifiction of the mycolic acid biosynthesis genes.</title>
        <authorList>
            <person name="Tippelt A."/>
            <person name="Mollmann S."/>
            <person name="Albersmeier A."/>
            <person name="Jaenicke S."/>
            <person name="Ruckert C."/>
            <person name="Tauch A."/>
        </authorList>
    </citation>
    <scope>NUCLEOTIDE SEQUENCE [LARGE SCALE GENOMIC DNA]</scope>
    <source>
        <strain evidence="2 3">R2070</strain>
    </source>
</reference>
<dbReference type="SUPFAM" id="SSF50998">
    <property type="entry name" value="Quinoprotein alcohol dehydrogenase-like"/>
    <property type="match status" value="1"/>
</dbReference>
<keyword evidence="1" id="KW-0472">Membrane</keyword>
<dbReference type="Proteomes" id="UP000028504">
    <property type="component" value="Chromosome"/>
</dbReference>
<keyword evidence="1" id="KW-1133">Transmembrane helix</keyword>
<gene>
    <name evidence="2" type="ORF">CATYP_02840</name>
</gene>
<accession>A0ABM5QLW7</accession>
<evidence type="ECO:0000313" key="2">
    <source>
        <dbReference type="EMBL" id="AIG63796.1"/>
    </source>
</evidence>
<protein>
    <recommendedName>
        <fullName evidence="4">Secreted protein</fullName>
    </recommendedName>
</protein>
<dbReference type="EMBL" id="CP008944">
    <property type="protein sequence ID" value="AIG63796.1"/>
    <property type="molecule type" value="Genomic_DNA"/>
</dbReference>
<proteinExistence type="predicted"/>
<dbReference type="RefSeq" id="WP_038604711.1">
    <property type="nucleotide sequence ID" value="NZ_CP008944.1"/>
</dbReference>
<evidence type="ECO:0000256" key="1">
    <source>
        <dbReference type="SAM" id="Phobius"/>
    </source>
</evidence>
<keyword evidence="1" id="KW-0812">Transmembrane</keyword>
<sequence>MSPAPLRRTRGDLIASAVIAIVVALALVGVVTFADVRQVHAERAEFVPNVARPLTDLPAELTAEWQAEQHGLPGQNRPVVAAGMTIVAEQHGVRALAPDGAQVWRYARDNRQLCQLMGAWDTAILVFRNSAGCGDVVALDGATGQYSAARSAPAPDMVHPVASNSRVGIVSPERVELWRSDLVRSVEYGQVHAKQEPHQQPHEDCAITSAATRTELLVTTERCPDDDHASWLRFQEVTPKDSRAPKIDGEVHLEEGARIVAVGQDAAAVYVPVDPPRLKGFRRDGEQLFDREVAQAPAVEETGVPFSPQTADLPHAMTWFDGQRLYLFHPTNLDVIASFDDAIGTGVAIGSHLVYPSAAGLTVVDPDSGEVVRTVAIKRAQSDGPIALAVAGDRIIEQRGTEVVGLAPPPGRPASA</sequence>
<feature type="transmembrane region" description="Helical" evidence="1">
    <location>
        <begin position="12"/>
        <end position="34"/>
    </location>
</feature>
<keyword evidence="3" id="KW-1185">Reference proteome</keyword>
<organism evidence="2 3">
    <name type="scientific">Corynebacterium atypicum</name>
    <dbReference type="NCBI Taxonomy" id="191610"/>
    <lineage>
        <taxon>Bacteria</taxon>
        <taxon>Bacillati</taxon>
        <taxon>Actinomycetota</taxon>
        <taxon>Actinomycetes</taxon>
        <taxon>Mycobacteriales</taxon>
        <taxon>Corynebacteriaceae</taxon>
        <taxon>Corynebacterium</taxon>
    </lineage>
</organism>
<evidence type="ECO:0000313" key="3">
    <source>
        <dbReference type="Proteomes" id="UP000028504"/>
    </source>
</evidence>